<keyword evidence="1" id="KW-0472">Membrane</keyword>
<protein>
    <submittedName>
        <fullName evidence="3">Uncharacterized protein</fullName>
    </submittedName>
</protein>
<organism evidence="2 3">
    <name type="scientific">Panagrolaimus davidi</name>
    <dbReference type="NCBI Taxonomy" id="227884"/>
    <lineage>
        <taxon>Eukaryota</taxon>
        <taxon>Metazoa</taxon>
        <taxon>Ecdysozoa</taxon>
        <taxon>Nematoda</taxon>
        <taxon>Chromadorea</taxon>
        <taxon>Rhabditida</taxon>
        <taxon>Tylenchina</taxon>
        <taxon>Panagrolaimomorpha</taxon>
        <taxon>Panagrolaimoidea</taxon>
        <taxon>Panagrolaimidae</taxon>
        <taxon>Panagrolaimus</taxon>
    </lineage>
</organism>
<sequence>MIPQTVEQVQNQPPQIRELFVIKVTVIAAFMLITSFLIGTLLTNDVDSFLQGISQIWLKHIFCLIQLLWLGVYFTIDHFQVLHQQKYLKWISLLIFVALSVFLVASCINYYGQEIAFFASLSTLFFTTGFIETVLYESRDFTDVSIWPYCLIPNVCILLIQDFLPFPHSYSFLALLV</sequence>
<accession>A0A914R4L0</accession>
<reference evidence="3" key="1">
    <citation type="submission" date="2022-11" db="UniProtKB">
        <authorList>
            <consortium name="WormBaseParasite"/>
        </authorList>
    </citation>
    <scope>IDENTIFICATION</scope>
</reference>
<feature type="transmembrane region" description="Helical" evidence="1">
    <location>
        <begin position="88"/>
        <end position="111"/>
    </location>
</feature>
<keyword evidence="1" id="KW-1133">Transmembrane helix</keyword>
<feature type="transmembrane region" description="Helical" evidence="1">
    <location>
        <begin position="20"/>
        <end position="44"/>
    </location>
</feature>
<feature type="transmembrane region" description="Helical" evidence="1">
    <location>
        <begin position="147"/>
        <end position="166"/>
    </location>
</feature>
<evidence type="ECO:0000256" key="1">
    <source>
        <dbReference type="SAM" id="Phobius"/>
    </source>
</evidence>
<evidence type="ECO:0000313" key="3">
    <source>
        <dbReference type="WBParaSite" id="PDA_v2.g6371.t1"/>
    </source>
</evidence>
<dbReference type="WBParaSite" id="PDA_v2.g6371.t1">
    <property type="protein sequence ID" value="PDA_v2.g6371.t1"/>
    <property type="gene ID" value="PDA_v2.g6371"/>
</dbReference>
<feature type="transmembrane region" description="Helical" evidence="1">
    <location>
        <begin position="56"/>
        <end position="76"/>
    </location>
</feature>
<dbReference type="AlphaFoldDB" id="A0A914R4L0"/>
<name>A0A914R4L0_9BILA</name>
<keyword evidence="1" id="KW-0812">Transmembrane</keyword>
<evidence type="ECO:0000313" key="2">
    <source>
        <dbReference type="Proteomes" id="UP000887578"/>
    </source>
</evidence>
<proteinExistence type="predicted"/>
<dbReference type="Proteomes" id="UP000887578">
    <property type="component" value="Unplaced"/>
</dbReference>
<keyword evidence="2" id="KW-1185">Reference proteome</keyword>
<feature type="transmembrane region" description="Helical" evidence="1">
    <location>
        <begin position="117"/>
        <end position="135"/>
    </location>
</feature>